<evidence type="ECO:0000256" key="9">
    <source>
        <dbReference type="SAM" id="Phobius"/>
    </source>
</evidence>
<dbReference type="CDD" id="cd17356">
    <property type="entry name" value="MFS_HXT"/>
    <property type="match status" value="1"/>
</dbReference>
<evidence type="ECO:0000256" key="2">
    <source>
        <dbReference type="ARBA" id="ARBA00010992"/>
    </source>
</evidence>
<dbReference type="AlphaFoldDB" id="A0A4U0X9M7"/>
<dbReference type="GO" id="GO:0005351">
    <property type="term" value="F:carbohydrate:proton symporter activity"/>
    <property type="evidence" value="ECO:0007669"/>
    <property type="project" value="TreeGrafter"/>
</dbReference>
<feature type="transmembrane region" description="Helical" evidence="9">
    <location>
        <begin position="370"/>
        <end position="389"/>
    </location>
</feature>
<evidence type="ECO:0000256" key="3">
    <source>
        <dbReference type="ARBA" id="ARBA00022448"/>
    </source>
</evidence>
<dbReference type="Proteomes" id="UP000308768">
    <property type="component" value="Unassembled WGS sequence"/>
</dbReference>
<dbReference type="PROSITE" id="PS50850">
    <property type="entry name" value="MFS"/>
    <property type="match status" value="1"/>
</dbReference>
<accession>A0A4U0X9M7</accession>
<evidence type="ECO:0000256" key="1">
    <source>
        <dbReference type="ARBA" id="ARBA00004141"/>
    </source>
</evidence>
<dbReference type="PANTHER" id="PTHR48022:SF92">
    <property type="entry name" value="LOW AFFINITY GLUCOSE TRANSPORTER MSTE"/>
    <property type="match status" value="1"/>
</dbReference>
<dbReference type="PANTHER" id="PTHR48022">
    <property type="entry name" value="PLASTIDIC GLUCOSE TRANSPORTER 4"/>
    <property type="match status" value="1"/>
</dbReference>
<feature type="region of interest" description="Disordered" evidence="8">
    <location>
        <begin position="531"/>
        <end position="555"/>
    </location>
</feature>
<feature type="transmembrane region" description="Helical" evidence="9">
    <location>
        <begin position="45"/>
        <end position="63"/>
    </location>
</feature>
<dbReference type="STRING" id="331657.A0A4U0X9M7"/>
<comment type="caution">
    <text evidence="11">The sequence shown here is derived from an EMBL/GenBank/DDBJ whole genome shotgun (WGS) entry which is preliminary data.</text>
</comment>
<evidence type="ECO:0000313" key="11">
    <source>
        <dbReference type="EMBL" id="TKA73324.1"/>
    </source>
</evidence>
<dbReference type="Pfam" id="PF00083">
    <property type="entry name" value="Sugar_tr"/>
    <property type="match status" value="1"/>
</dbReference>
<keyword evidence="12" id="KW-1185">Reference proteome</keyword>
<dbReference type="OrthoDB" id="5141738at2759"/>
<dbReference type="Gene3D" id="1.20.1250.20">
    <property type="entry name" value="MFS general substrate transporter like domains"/>
    <property type="match status" value="1"/>
</dbReference>
<feature type="transmembrane region" description="Helical" evidence="9">
    <location>
        <begin position="467"/>
        <end position="488"/>
    </location>
</feature>
<feature type="transmembrane region" description="Helical" evidence="9">
    <location>
        <begin position="337"/>
        <end position="358"/>
    </location>
</feature>
<feature type="transmembrane region" description="Helical" evidence="9">
    <location>
        <begin position="95"/>
        <end position="114"/>
    </location>
</feature>
<feature type="domain" description="Major facilitator superfamily (MFS) profile" evidence="10">
    <location>
        <begin position="50"/>
        <end position="492"/>
    </location>
</feature>
<reference evidence="11 12" key="1">
    <citation type="submission" date="2017-03" db="EMBL/GenBank/DDBJ databases">
        <title>Genomes of endolithic fungi from Antarctica.</title>
        <authorList>
            <person name="Coleine C."/>
            <person name="Masonjones S."/>
            <person name="Stajich J.E."/>
        </authorList>
    </citation>
    <scope>NUCLEOTIDE SEQUENCE [LARGE SCALE GENOMIC DNA]</scope>
    <source>
        <strain evidence="11 12">CCFEE 5187</strain>
    </source>
</reference>
<dbReference type="InterPro" id="IPR020846">
    <property type="entry name" value="MFS_dom"/>
</dbReference>
<dbReference type="InterPro" id="IPR005828">
    <property type="entry name" value="MFS_sugar_transport-like"/>
</dbReference>
<dbReference type="InterPro" id="IPR036259">
    <property type="entry name" value="MFS_trans_sf"/>
</dbReference>
<evidence type="ECO:0000313" key="12">
    <source>
        <dbReference type="Proteomes" id="UP000308768"/>
    </source>
</evidence>
<keyword evidence="5 9" id="KW-1133">Transmembrane helix</keyword>
<evidence type="ECO:0000256" key="8">
    <source>
        <dbReference type="SAM" id="MobiDB-lite"/>
    </source>
</evidence>
<protein>
    <recommendedName>
        <fullName evidence="10">Major facilitator superfamily (MFS) profile domain-containing protein</fullName>
    </recommendedName>
</protein>
<feature type="transmembrane region" description="Helical" evidence="9">
    <location>
        <begin position="401"/>
        <end position="427"/>
    </location>
</feature>
<keyword evidence="6 9" id="KW-0472">Membrane</keyword>
<comment type="subcellular location">
    <subcellularLocation>
        <location evidence="1">Membrane</location>
        <topology evidence="1">Multi-pass membrane protein</topology>
    </subcellularLocation>
</comment>
<evidence type="ECO:0000259" key="10">
    <source>
        <dbReference type="PROSITE" id="PS50850"/>
    </source>
</evidence>
<dbReference type="InterPro" id="IPR005829">
    <property type="entry name" value="Sugar_transporter_CS"/>
</dbReference>
<sequence>MTGLFSTRSSASIDMLEAEKSPDSSQRAVADQGAVESLAPVRVSFLAYILGAIAAIGGFVFGYESGQISGFLAMSDFVERFGEHGAFSAVRSGTIVGLLSAGTLIGCLISAPLADKLGRRYTISASAFFYIVGVLIEITSSTDWVQFAMGRFAAGLGIGALSTSVPMYQSESIPKAIRGAVVSSYQLAITLGIWTAYMVNYGTSAQYSNSAQWRVPNGLSALWAILLGSSILLMPESPRFAFRMGREEEARRNMARLNGVDEFDPLINQEIREIQEGIAAEHKGGDHPWYEIFTGPRMLYRTLLGMVLQAGQQLTGANFFFYYGTTIFAATGLENSYVTSIILGTVNVVSTIIGIWIMQHCGRRKSLMTGAAWMCMCFLVFSFVGHFQLDHARPQNTPRAGNLMIIFTCFFIFAFATTWGPMVWAVVAEMYPARYRAKCMALATASNWLFNFLISFFSTFITNKIDYLYGLVFAGCCLALFFVVFFFMMETKGRSLEEIDSMYVLGINPIDSANWDSKAAGPEGGVNIDNAHPATGDHAFSQSKQTGEVLRVQNE</sequence>
<gene>
    <name evidence="11" type="ORF">B0A49_03133</name>
</gene>
<feature type="transmembrane region" description="Helical" evidence="9">
    <location>
        <begin position="177"/>
        <end position="197"/>
    </location>
</feature>
<name>A0A4U0X9M7_9PEZI</name>
<dbReference type="EMBL" id="NAJN01000441">
    <property type="protein sequence ID" value="TKA73324.1"/>
    <property type="molecule type" value="Genomic_DNA"/>
</dbReference>
<proteinExistence type="inferred from homology"/>
<keyword evidence="3 7" id="KW-0813">Transport</keyword>
<feature type="transmembrane region" description="Helical" evidence="9">
    <location>
        <begin position="439"/>
        <end position="461"/>
    </location>
</feature>
<evidence type="ECO:0000256" key="4">
    <source>
        <dbReference type="ARBA" id="ARBA00022692"/>
    </source>
</evidence>
<dbReference type="FunFam" id="1.20.1250.20:FF:000044">
    <property type="entry name" value="Hexose transporter Hxt3p"/>
    <property type="match status" value="1"/>
</dbReference>
<keyword evidence="4 9" id="KW-0812">Transmembrane</keyword>
<feature type="transmembrane region" description="Helical" evidence="9">
    <location>
        <begin position="121"/>
        <end position="138"/>
    </location>
</feature>
<feature type="transmembrane region" description="Helical" evidence="9">
    <location>
        <begin position="303"/>
        <end position="325"/>
    </location>
</feature>
<dbReference type="SUPFAM" id="SSF103473">
    <property type="entry name" value="MFS general substrate transporter"/>
    <property type="match status" value="1"/>
</dbReference>
<feature type="transmembrane region" description="Helical" evidence="9">
    <location>
        <begin position="217"/>
        <end position="234"/>
    </location>
</feature>
<dbReference type="InterPro" id="IPR003663">
    <property type="entry name" value="Sugar/inositol_transpt"/>
</dbReference>
<feature type="transmembrane region" description="Helical" evidence="9">
    <location>
        <begin position="144"/>
        <end position="165"/>
    </location>
</feature>
<evidence type="ECO:0000256" key="7">
    <source>
        <dbReference type="RuleBase" id="RU003346"/>
    </source>
</evidence>
<dbReference type="PRINTS" id="PR00171">
    <property type="entry name" value="SUGRTRNSPORT"/>
</dbReference>
<dbReference type="NCBIfam" id="TIGR00879">
    <property type="entry name" value="SP"/>
    <property type="match status" value="1"/>
</dbReference>
<evidence type="ECO:0000256" key="5">
    <source>
        <dbReference type="ARBA" id="ARBA00022989"/>
    </source>
</evidence>
<dbReference type="GO" id="GO:0016020">
    <property type="term" value="C:membrane"/>
    <property type="evidence" value="ECO:0007669"/>
    <property type="project" value="UniProtKB-SubCell"/>
</dbReference>
<comment type="similarity">
    <text evidence="2 7">Belongs to the major facilitator superfamily. Sugar transporter (TC 2.A.1.1) family.</text>
</comment>
<organism evidence="11 12">
    <name type="scientific">Cryomyces minteri</name>
    <dbReference type="NCBI Taxonomy" id="331657"/>
    <lineage>
        <taxon>Eukaryota</taxon>
        <taxon>Fungi</taxon>
        <taxon>Dikarya</taxon>
        <taxon>Ascomycota</taxon>
        <taxon>Pezizomycotina</taxon>
        <taxon>Dothideomycetes</taxon>
        <taxon>Dothideomycetes incertae sedis</taxon>
        <taxon>Cryomyces</taxon>
    </lineage>
</organism>
<dbReference type="InterPro" id="IPR050360">
    <property type="entry name" value="MFS_Sugar_Transporters"/>
</dbReference>
<dbReference type="PROSITE" id="PS00216">
    <property type="entry name" value="SUGAR_TRANSPORT_1"/>
    <property type="match status" value="1"/>
</dbReference>
<evidence type="ECO:0000256" key="6">
    <source>
        <dbReference type="ARBA" id="ARBA00023136"/>
    </source>
</evidence>